<proteinExistence type="predicted"/>
<dbReference type="AlphaFoldDB" id="A0AAD7GFM4"/>
<evidence type="ECO:0000313" key="2">
    <source>
        <dbReference type="Proteomes" id="UP001221757"/>
    </source>
</evidence>
<gene>
    <name evidence="1" type="ORF">B0H17DRAFT_1067684</name>
</gene>
<comment type="caution">
    <text evidence="1">The sequence shown here is derived from an EMBL/GenBank/DDBJ whole genome shotgun (WGS) entry which is preliminary data.</text>
</comment>
<keyword evidence="2" id="KW-1185">Reference proteome</keyword>
<protein>
    <submittedName>
        <fullName evidence="1">Uncharacterized protein</fullName>
    </submittedName>
</protein>
<sequence>MHHLIIYGIAVRTWLLQSPRSLFLAAHSLRVVRSPVRHPPINYQSGLTQAVAQEIYHAAESGVAVCVRRRDQDPKRVEIWLQHPLSVVSERRNAHHNRMLLERSRAGWIHVYLGRPRAPSPITHFAPSLGFPRNPAKTKTSFYQALSPTMLESRQEARQQFKHTKKLEAYIGSITDELPLHYVRTGLLRGVGGQSWTHRGR</sequence>
<organism evidence="1 2">
    <name type="scientific">Mycena rosella</name>
    <name type="common">Pink bonnet</name>
    <name type="synonym">Agaricus rosellus</name>
    <dbReference type="NCBI Taxonomy" id="1033263"/>
    <lineage>
        <taxon>Eukaryota</taxon>
        <taxon>Fungi</taxon>
        <taxon>Dikarya</taxon>
        <taxon>Basidiomycota</taxon>
        <taxon>Agaricomycotina</taxon>
        <taxon>Agaricomycetes</taxon>
        <taxon>Agaricomycetidae</taxon>
        <taxon>Agaricales</taxon>
        <taxon>Marasmiineae</taxon>
        <taxon>Mycenaceae</taxon>
        <taxon>Mycena</taxon>
    </lineage>
</organism>
<name>A0AAD7GFM4_MYCRO</name>
<reference evidence="1" key="1">
    <citation type="submission" date="2023-03" db="EMBL/GenBank/DDBJ databases">
        <title>Massive genome expansion in bonnet fungi (Mycena s.s.) driven by repeated elements and novel gene families across ecological guilds.</title>
        <authorList>
            <consortium name="Lawrence Berkeley National Laboratory"/>
            <person name="Harder C.B."/>
            <person name="Miyauchi S."/>
            <person name="Viragh M."/>
            <person name="Kuo A."/>
            <person name="Thoen E."/>
            <person name="Andreopoulos B."/>
            <person name="Lu D."/>
            <person name="Skrede I."/>
            <person name="Drula E."/>
            <person name="Henrissat B."/>
            <person name="Morin E."/>
            <person name="Kohler A."/>
            <person name="Barry K."/>
            <person name="LaButti K."/>
            <person name="Morin E."/>
            <person name="Salamov A."/>
            <person name="Lipzen A."/>
            <person name="Mereny Z."/>
            <person name="Hegedus B."/>
            <person name="Baldrian P."/>
            <person name="Stursova M."/>
            <person name="Weitz H."/>
            <person name="Taylor A."/>
            <person name="Grigoriev I.V."/>
            <person name="Nagy L.G."/>
            <person name="Martin F."/>
            <person name="Kauserud H."/>
        </authorList>
    </citation>
    <scope>NUCLEOTIDE SEQUENCE</scope>
    <source>
        <strain evidence="1">CBHHK067</strain>
    </source>
</reference>
<dbReference type="Proteomes" id="UP001221757">
    <property type="component" value="Unassembled WGS sequence"/>
</dbReference>
<evidence type="ECO:0000313" key="1">
    <source>
        <dbReference type="EMBL" id="KAJ7688821.1"/>
    </source>
</evidence>
<accession>A0AAD7GFM4</accession>
<dbReference type="EMBL" id="JARKIE010000076">
    <property type="protein sequence ID" value="KAJ7688821.1"/>
    <property type="molecule type" value="Genomic_DNA"/>
</dbReference>